<dbReference type="PROSITE" id="PS50931">
    <property type="entry name" value="HTH_LYSR"/>
    <property type="match status" value="1"/>
</dbReference>
<dbReference type="Pfam" id="PF03466">
    <property type="entry name" value="LysR_substrate"/>
    <property type="match status" value="1"/>
</dbReference>
<comment type="caution">
    <text evidence="7">The sequence shown here is derived from an EMBL/GenBank/DDBJ whole genome shotgun (WGS) entry which is preliminary data.</text>
</comment>
<evidence type="ECO:0000313" key="7">
    <source>
        <dbReference type="EMBL" id="MCA6062448.1"/>
    </source>
</evidence>
<evidence type="ECO:0000313" key="8">
    <source>
        <dbReference type="Proteomes" id="UP000714380"/>
    </source>
</evidence>
<keyword evidence="5" id="KW-0804">Transcription</keyword>
<dbReference type="InterPro" id="IPR036388">
    <property type="entry name" value="WH-like_DNA-bd_sf"/>
</dbReference>
<dbReference type="InterPro" id="IPR000847">
    <property type="entry name" value="LysR_HTH_N"/>
</dbReference>
<evidence type="ECO:0000256" key="3">
    <source>
        <dbReference type="ARBA" id="ARBA00023125"/>
    </source>
</evidence>
<keyword evidence="2" id="KW-0805">Transcription regulation</keyword>
<keyword evidence="3" id="KW-0238">DNA-binding</keyword>
<keyword evidence="4" id="KW-0010">Activator</keyword>
<feature type="domain" description="HTH lysR-type" evidence="6">
    <location>
        <begin position="1"/>
        <end position="58"/>
    </location>
</feature>
<proteinExistence type="inferred from homology"/>
<dbReference type="SUPFAM" id="SSF53850">
    <property type="entry name" value="Periplasmic binding protein-like II"/>
    <property type="match status" value="1"/>
</dbReference>
<dbReference type="CDD" id="cd08411">
    <property type="entry name" value="PBP2_OxyR"/>
    <property type="match status" value="1"/>
</dbReference>
<dbReference type="Gene3D" id="3.40.190.10">
    <property type="entry name" value="Periplasmic binding protein-like II"/>
    <property type="match status" value="2"/>
</dbReference>
<evidence type="ECO:0000256" key="1">
    <source>
        <dbReference type="ARBA" id="ARBA00009437"/>
    </source>
</evidence>
<organism evidence="7 8">
    <name type="scientific">Thalassolituus marinus</name>
    <dbReference type="NCBI Taxonomy" id="671053"/>
    <lineage>
        <taxon>Bacteria</taxon>
        <taxon>Pseudomonadati</taxon>
        <taxon>Pseudomonadota</taxon>
        <taxon>Gammaproteobacteria</taxon>
        <taxon>Oceanospirillales</taxon>
        <taxon>Oceanospirillaceae</taxon>
        <taxon>Thalassolituus</taxon>
    </lineage>
</organism>
<evidence type="ECO:0000259" key="6">
    <source>
        <dbReference type="PROSITE" id="PS50931"/>
    </source>
</evidence>
<accession>A0ABS7ZML2</accession>
<dbReference type="Proteomes" id="UP000714380">
    <property type="component" value="Unassembled WGS sequence"/>
</dbReference>
<dbReference type="InterPro" id="IPR005119">
    <property type="entry name" value="LysR_subst-bd"/>
</dbReference>
<evidence type="ECO:0000256" key="2">
    <source>
        <dbReference type="ARBA" id="ARBA00023015"/>
    </source>
</evidence>
<dbReference type="PANTHER" id="PTHR30346:SF26">
    <property type="entry name" value="HYDROGEN PEROXIDE-INDUCIBLE GENES ACTIVATOR"/>
    <property type="match status" value="1"/>
</dbReference>
<evidence type="ECO:0000256" key="5">
    <source>
        <dbReference type="ARBA" id="ARBA00023163"/>
    </source>
</evidence>
<dbReference type="PRINTS" id="PR00039">
    <property type="entry name" value="HTHLYSR"/>
</dbReference>
<dbReference type="PANTHER" id="PTHR30346">
    <property type="entry name" value="TRANSCRIPTIONAL DUAL REGULATOR HCAR-RELATED"/>
    <property type="match status" value="1"/>
</dbReference>
<dbReference type="Gene3D" id="1.10.10.10">
    <property type="entry name" value="Winged helix-like DNA-binding domain superfamily/Winged helix DNA-binding domain"/>
    <property type="match status" value="1"/>
</dbReference>
<comment type="similarity">
    <text evidence="1">Belongs to the LysR transcriptional regulatory family.</text>
</comment>
<keyword evidence="8" id="KW-1185">Reference proteome</keyword>
<evidence type="ECO:0000256" key="4">
    <source>
        <dbReference type="ARBA" id="ARBA00023159"/>
    </source>
</evidence>
<sequence length="301" mass="33687">MTLTELKYIVTLAQERHFGRAAEKCFVSQPTLSVAIKKLESELDVAIFERSKSSVTITPLGERIVAQAQRVLEESRTIKELASEGKDQLSTPLKIGAIFTIGPYLFPHLVPQIHKQATTMPLYLEENYTGVLRRQLRDGELDAIIVALPFTEPDVVTRPLYDENFVVVMPKNHPWTKQKSVNGEQLADEDLLMLGEGHCFRDQVFEYCPALGRKHHTRLGSVLEGSSLETLKHMVASGLGITVLPESAVSNLDQNLVTTRPFSGQPPHRTVALAWRASFPRGQAIDLLLDTARQCRLDTRH</sequence>
<name>A0ABS7ZML2_9GAMM</name>
<dbReference type="RefSeq" id="WP_225671466.1">
    <property type="nucleotide sequence ID" value="NZ_JAEDAH010000009.1"/>
</dbReference>
<dbReference type="Pfam" id="PF00126">
    <property type="entry name" value="HTH_1"/>
    <property type="match status" value="1"/>
</dbReference>
<dbReference type="InterPro" id="IPR036390">
    <property type="entry name" value="WH_DNA-bd_sf"/>
</dbReference>
<reference evidence="7 8" key="1">
    <citation type="submission" date="2020-12" db="EMBL/GenBank/DDBJ databases">
        <title>Novel Thalassolituus-related marine hydrocarbonoclastic bacteria mediated algae-derived hydrocarbons mineralization in twilight zone of the northern South China Sea.</title>
        <authorList>
            <person name="Dong C."/>
        </authorList>
    </citation>
    <scope>NUCLEOTIDE SEQUENCE [LARGE SCALE GENOMIC DNA]</scope>
    <source>
        <strain evidence="7 8">IMCC1826</strain>
    </source>
</reference>
<gene>
    <name evidence="7" type="ORF">I9W95_02395</name>
</gene>
<dbReference type="EMBL" id="JAEDAH010000009">
    <property type="protein sequence ID" value="MCA6062448.1"/>
    <property type="molecule type" value="Genomic_DNA"/>
</dbReference>
<protein>
    <submittedName>
        <fullName evidence="7">Hydrogen peroxide-inducible genes activator</fullName>
    </submittedName>
</protein>
<dbReference type="SUPFAM" id="SSF46785">
    <property type="entry name" value="Winged helix' DNA-binding domain"/>
    <property type="match status" value="1"/>
</dbReference>